<protein>
    <submittedName>
        <fullName evidence="1">Uncharacterized protein</fullName>
    </submittedName>
</protein>
<gene>
    <name evidence="1" type="ORF">PDMSB3_0513</name>
</gene>
<keyword evidence="2" id="KW-1185">Reference proteome</keyword>
<sequence length="106" mass="11655">MSSSRRVSGESWSGGSVMKTGGKFRGATSCHIIPHDFFDAAHAGFRVFRFTARLIVLQIVNIDVQPTVTVGVCRRWTVTAEADGRADSPNDTCRLDSFPKRFPLVP</sequence>
<evidence type="ECO:0000313" key="2">
    <source>
        <dbReference type="Proteomes" id="UP000325811"/>
    </source>
</evidence>
<name>A0A5Q4ZAD9_9BURK</name>
<dbReference type="EMBL" id="LR699553">
    <property type="protein sequence ID" value="VVD26975.1"/>
    <property type="molecule type" value="Genomic_DNA"/>
</dbReference>
<reference evidence="1 2" key="1">
    <citation type="submission" date="2019-08" db="EMBL/GenBank/DDBJ databases">
        <authorList>
            <person name="Herpell B J."/>
        </authorList>
    </citation>
    <scope>NUCLEOTIDE SEQUENCE [LARGE SCALE GENOMIC DNA]</scope>
    <source>
        <strain evidence="2">Msb3</strain>
    </source>
</reference>
<dbReference type="AlphaFoldDB" id="A0A5Q4ZAD9"/>
<evidence type="ECO:0000313" key="1">
    <source>
        <dbReference type="EMBL" id="VVD26975.1"/>
    </source>
</evidence>
<dbReference type="KEGG" id="pdio:PDMSB3_0513"/>
<organism evidence="1 2">
    <name type="scientific">Paraburkholderia dioscoreae</name>
    <dbReference type="NCBI Taxonomy" id="2604047"/>
    <lineage>
        <taxon>Bacteria</taxon>
        <taxon>Pseudomonadati</taxon>
        <taxon>Pseudomonadota</taxon>
        <taxon>Betaproteobacteria</taxon>
        <taxon>Burkholderiales</taxon>
        <taxon>Burkholderiaceae</taxon>
        <taxon>Paraburkholderia</taxon>
    </lineage>
</organism>
<accession>A0A5Q4ZAD9</accession>
<proteinExistence type="predicted"/>
<dbReference type="Proteomes" id="UP000325811">
    <property type="component" value="Chromosome I"/>
</dbReference>